<reference evidence="2" key="1">
    <citation type="submission" date="2016-01" db="EMBL/GenBank/DDBJ databases">
        <authorList>
            <person name="Mitreva M."/>
            <person name="Pepin K.H."/>
            <person name="Mihindukulasuriya K.A."/>
            <person name="Fulton R."/>
            <person name="Fronick C."/>
            <person name="O'Laughlin M."/>
            <person name="Miner T."/>
            <person name="Herter B."/>
            <person name="Rosa B.A."/>
            <person name="Cordes M."/>
            <person name="Tomlinson C."/>
            <person name="Wollam A."/>
            <person name="Palsikar V.B."/>
            <person name="Mardis E.R."/>
            <person name="Wilson R.K."/>
        </authorList>
    </citation>
    <scope>NUCLEOTIDE SEQUENCE [LARGE SCALE GENOMIC DNA]</scope>
    <source>
        <strain evidence="2">GED7749B</strain>
    </source>
</reference>
<evidence type="ECO:0000313" key="2">
    <source>
        <dbReference type="Proteomes" id="UP000070376"/>
    </source>
</evidence>
<dbReference type="EMBL" id="LRPN01000135">
    <property type="protein sequence ID" value="KWZ78766.1"/>
    <property type="molecule type" value="Genomic_DNA"/>
</dbReference>
<proteinExistence type="predicted"/>
<sequence>MTSVSNASEKNSEGPDLFAYKLANQKAMSCFLIAFIFYRPIQWPGTLG</sequence>
<dbReference type="Proteomes" id="UP000070376">
    <property type="component" value="Unassembled WGS sequence"/>
</dbReference>
<comment type="caution">
    <text evidence="1">The sequence shown here is derived from an EMBL/GenBank/DDBJ whole genome shotgun (WGS) entry which is preliminary data.</text>
</comment>
<gene>
    <name evidence="1" type="ORF">HMPREF3213_02865</name>
</gene>
<evidence type="ECO:0000313" key="1">
    <source>
        <dbReference type="EMBL" id="KWZ78766.1"/>
    </source>
</evidence>
<name>A0A133KGW5_HEYCO</name>
<organism evidence="1 2">
    <name type="scientific">Heyndrickxia coagulans</name>
    <name type="common">Weizmannia coagulans</name>
    <dbReference type="NCBI Taxonomy" id="1398"/>
    <lineage>
        <taxon>Bacteria</taxon>
        <taxon>Bacillati</taxon>
        <taxon>Bacillota</taxon>
        <taxon>Bacilli</taxon>
        <taxon>Bacillales</taxon>
        <taxon>Bacillaceae</taxon>
        <taxon>Heyndrickxia</taxon>
    </lineage>
</organism>
<accession>A0A133KGW5</accession>
<dbReference type="PATRIC" id="fig|1398.22.peg.2870"/>
<protein>
    <submittedName>
        <fullName evidence="1">Uncharacterized protein</fullName>
    </submittedName>
</protein>
<dbReference type="AlphaFoldDB" id="A0A133KGW5"/>